<feature type="transmembrane region" description="Helical" evidence="6">
    <location>
        <begin position="122"/>
        <end position="141"/>
    </location>
</feature>
<proteinExistence type="inferred from homology"/>
<feature type="transmembrane region" description="Helical" evidence="6">
    <location>
        <begin position="93"/>
        <end position="115"/>
    </location>
</feature>
<feature type="transmembrane region" description="Helical" evidence="6">
    <location>
        <begin position="239"/>
        <end position="261"/>
    </location>
</feature>
<organism evidence="8 9">
    <name type="scientific">Pseudazoarcus pumilus</name>
    <dbReference type="NCBI Taxonomy" id="2067960"/>
    <lineage>
        <taxon>Bacteria</taxon>
        <taxon>Pseudomonadati</taxon>
        <taxon>Pseudomonadota</taxon>
        <taxon>Betaproteobacteria</taxon>
        <taxon>Rhodocyclales</taxon>
        <taxon>Zoogloeaceae</taxon>
        <taxon>Pseudazoarcus</taxon>
    </lineage>
</organism>
<evidence type="ECO:0000313" key="9">
    <source>
        <dbReference type="Proteomes" id="UP000242205"/>
    </source>
</evidence>
<dbReference type="OrthoDB" id="4167046at2"/>
<keyword evidence="4 6" id="KW-1133">Transmembrane helix</keyword>
<evidence type="ECO:0000256" key="6">
    <source>
        <dbReference type="SAM" id="Phobius"/>
    </source>
</evidence>
<feature type="transmembrane region" description="Helical" evidence="6">
    <location>
        <begin position="179"/>
        <end position="199"/>
    </location>
</feature>
<name>A0A2I6S2K8_9RHOO</name>
<evidence type="ECO:0000256" key="5">
    <source>
        <dbReference type="ARBA" id="ARBA00023136"/>
    </source>
</evidence>
<dbReference type="EMBL" id="CP025682">
    <property type="protein sequence ID" value="AUN93458.1"/>
    <property type="molecule type" value="Genomic_DNA"/>
</dbReference>
<dbReference type="InterPro" id="IPR037185">
    <property type="entry name" value="EmrE-like"/>
</dbReference>
<feature type="transmembrane region" description="Helical" evidence="6">
    <location>
        <begin position="67"/>
        <end position="87"/>
    </location>
</feature>
<feature type="transmembrane region" description="Helical" evidence="6">
    <location>
        <begin position="211"/>
        <end position="232"/>
    </location>
</feature>
<protein>
    <submittedName>
        <fullName evidence="8">EamA/RhaT family transporter</fullName>
    </submittedName>
</protein>
<dbReference type="PANTHER" id="PTHR32322">
    <property type="entry name" value="INNER MEMBRANE TRANSPORTER"/>
    <property type="match status" value="1"/>
</dbReference>
<sequence length="286" mass="29916">MSDHTRGLLAAGIVVLCWSGFNIVSRVGSTGALTPYDIAALRFAVSGLLALPFFLRMVPVAEYPRYFVLAMVAGVGYSLLAYSGFAYAPTAHAGVFINGGIPFWTVILVAVTAGFHLSRRVLVALGTTSAGLLLIAGKSLGEIGDSDVWKGDVLFLIAALLWAVFGMLGRHWKVPPRSAIVGMAVISLVVYTPVYLLWLPKTIATAPMGEIVLQAVYQGIVAALLAGAMYTYACQTIGVYRASMTLAIVPGASAIGAWILLGEALTVTAIAGLALVSIGALLSARR</sequence>
<dbReference type="InterPro" id="IPR000620">
    <property type="entry name" value="EamA_dom"/>
</dbReference>
<dbReference type="GO" id="GO:0016020">
    <property type="term" value="C:membrane"/>
    <property type="evidence" value="ECO:0007669"/>
    <property type="project" value="UniProtKB-SubCell"/>
</dbReference>
<feature type="transmembrane region" description="Helical" evidence="6">
    <location>
        <begin position="153"/>
        <end position="172"/>
    </location>
</feature>
<keyword evidence="9" id="KW-1185">Reference proteome</keyword>
<reference evidence="8 9" key="1">
    <citation type="submission" date="2018-01" db="EMBL/GenBank/DDBJ databases">
        <authorList>
            <person name="Fu G.-Y."/>
        </authorList>
    </citation>
    <scope>NUCLEOTIDE SEQUENCE [LARGE SCALE GENOMIC DNA]</scope>
    <source>
        <strain evidence="8 9">SY39</strain>
    </source>
</reference>
<evidence type="ECO:0000259" key="7">
    <source>
        <dbReference type="Pfam" id="PF00892"/>
    </source>
</evidence>
<evidence type="ECO:0000256" key="1">
    <source>
        <dbReference type="ARBA" id="ARBA00004141"/>
    </source>
</evidence>
<dbReference type="KEGG" id="atw:C0099_00020"/>
<evidence type="ECO:0000313" key="8">
    <source>
        <dbReference type="EMBL" id="AUN93458.1"/>
    </source>
</evidence>
<dbReference type="InterPro" id="IPR050638">
    <property type="entry name" value="AA-Vitamin_Transporters"/>
</dbReference>
<evidence type="ECO:0000256" key="3">
    <source>
        <dbReference type="ARBA" id="ARBA00022692"/>
    </source>
</evidence>
<accession>A0A2I6S2K8</accession>
<keyword evidence="3 6" id="KW-0812">Transmembrane</keyword>
<feature type="transmembrane region" description="Helical" evidence="6">
    <location>
        <begin position="267"/>
        <end position="284"/>
    </location>
</feature>
<keyword evidence="5 6" id="KW-0472">Membrane</keyword>
<dbReference type="Pfam" id="PF00892">
    <property type="entry name" value="EamA"/>
    <property type="match status" value="1"/>
</dbReference>
<feature type="domain" description="EamA" evidence="7">
    <location>
        <begin position="150"/>
        <end position="283"/>
    </location>
</feature>
<feature type="transmembrane region" description="Helical" evidence="6">
    <location>
        <begin position="36"/>
        <end position="55"/>
    </location>
</feature>
<gene>
    <name evidence="8" type="ORF">C0099_00020</name>
</gene>
<comment type="subcellular location">
    <subcellularLocation>
        <location evidence="1">Membrane</location>
        <topology evidence="1">Multi-pass membrane protein</topology>
    </subcellularLocation>
</comment>
<comment type="similarity">
    <text evidence="2">Belongs to the EamA transporter family.</text>
</comment>
<dbReference type="AlphaFoldDB" id="A0A2I6S2K8"/>
<evidence type="ECO:0000256" key="4">
    <source>
        <dbReference type="ARBA" id="ARBA00022989"/>
    </source>
</evidence>
<evidence type="ECO:0000256" key="2">
    <source>
        <dbReference type="ARBA" id="ARBA00007362"/>
    </source>
</evidence>
<dbReference type="PANTHER" id="PTHR32322:SF2">
    <property type="entry name" value="EAMA DOMAIN-CONTAINING PROTEIN"/>
    <property type="match status" value="1"/>
</dbReference>
<dbReference type="SUPFAM" id="SSF103481">
    <property type="entry name" value="Multidrug resistance efflux transporter EmrE"/>
    <property type="match status" value="2"/>
</dbReference>
<dbReference type="Proteomes" id="UP000242205">
    <property type="component" value="Chromosome"/>
</dbReference>